<evidence type="ECO:0000313" key="1">
    <source>
        <dbReference type="EMBL" id="CAK1241188.1"/>
    </source>
</evidence>
<protein>
    <recommendedName>
        <fullName evidence="3">Phage protein</fullName>
    </recommendedName>
</protein>
<reference evidence="1 2" key="1">
    <citation type="submission" date="2023-10" db="EMBL/GenBank/DDBJ databases">
        <authorList>
            <person name="Botero Cardona J."/>
        </authorList>
    </citation>
    <scope>NUCLEOTIDE SEQUENCE [LARGE SCALE GENOMIC DNA]</scope>
    <source>
        <strain evidence="1 2">R-82641</strain>
    </source>
</reference>
<dbReference type="EMBL" id="CAUZLY010000006">
    <property type="protein sequence ID" value="CAK1241188.1"/>
    <property type="molecule type" value="Genomic_DNA"/>
</dbReference>
<keyword evidence="2" id="KW-1185">Reference proteome</keyword>
<evidence type="ECO:0000313" key="2">
    <source>
        <dbReference type="Proteomes" id="UP001314200"/>
    </source>
</evidence>
<name>A0ABM9MUN0_9LACO</name>
<evidence type="ECO:0008006" key="3">
    <source>
        <dbReference type="Google" id="ProtNLM"/>
    </source>
</evidence>
<sequence length="90" mass="10465">MRYNKRLQFIDDKLVKQPDIYPVNVTSMGIKSQNLVFGSFQQGRIAVRFQNKVNMRSGYMVIDGDNFKIEGSTYNDRSSTIYGVEYRGRL</sequence>
<dbReference type="Proteomes" id="UP001314200">
    <property type="component" value="Unassembled WGS sequence"/>
</dbReference>
<accession>A0ABM9MUN0</accession>
<comment type="caution">
    <text evidence="1">The sequence shown here is derived from an EMBL/GenBank/DDBJ whole genome shotgun (WGS) entry which is preliminary data.</text>
</comment>
<gene>
    <name evidence="1" type="ORF">R82641_BJNNKPBH_00767</name>
</gene>
<organism evidence="1 2">
    <name type="scientific">Fructobacillus cardui</name>
    <dbReference type="NCBI Taxonomy" id="2893170"/>
    <lineage>
        <taxon>Bacteria</taxon>
        <taxon>Bacillati</taxon>
        <taxon>Bacillota</taxon>
        <taxon>Bacilli</taxon>
        <taxon>Lactobacillales</taxon>
        <taxon>Lactobacillaceae</taxon>
        <taxon>Fructobacillus</taxon>
    </lineage>
</organism>
<dbReference type="RefSeq" id="WP_338347927.1">
    <property type="nucleotide sequence ID" value="NZ_CAUZLY010000006.1"/>
</dbReference>
<proteinExistence type="predicted"/>